<keyword evidence="7 8" id="KW-0093">Biotin biosynthesis</keyword>
<dbReference type="EMBL" id="UFSB01000001">
    <property type="protein sequence ID" value="SUU35502.1"/>
    <property type="molecule type" value="Genomic_DNA"/>
</dbReference>
<organism evidence="11 13">
    <name type="scientific">Actinobacillus seminis</name>
    <dbReference type="NCBI Taxonomy" id="722"/>
    <lineage>
        <taxon>Bacteria</taxon>
        <taxon>Pseudomonadati</taxon>
        <taxon>Pseudomonadota</taxon>
        <taxon>Gammaproteobacteria</taxon>
        <taxon>Pasteurellales</taxon>
        <taxon>Pasteurellaceae</taxon>
        <taxon>Actinobacillus</taxon>
    </lineage>
</organism>
<evidence type="ECO:0000313" key="12">
    <source>
        <dbReference type="Proteomes" id="UP000215738"/>
    </source>
</evidence>
<evidence type="ECO:0000313" key="10">
    <source>
        <dbReference type="EMBL" id="OZN25416.1"/>
    </source>
</evidence>
<dbReference type="AlphaFoldDB" id="A0A263HFS2"/>
<evidence type="ECO:0000256" key="6">
    <source>
        <dbReference type="ARBA" id="ARBA00022691"/>
    </source>
</evidence>
<dbReference type="Pfam" id="PF08241">
    <property type="entry name" value="Methyltransf_11"/>
    <property type="match status" value="1"/>
</dbReference>
<keyword evidence="4 8" id="KW-0489">Methyltransferase</keyword>
<keyword evidence="12" id="KW-1185">Reference proteome</keyword>
<dbReference type="GO" id="GO:0032259">
    <property type="term" value="P:methylation"/>
    <property type="evidence" value="ECO:0007669"/>
    <property type="project" value="UniProtKB-KW"/>
</dbReference>
<dbReference type="InParanoid" id="A0A263HFS2"/>
<evidence type="ECO:0000256" key="4">
    <source>
        <dbReference type="ARBA" id="ARBA00022603"/>
    </source>
</evidence>
<dbReference type="InterPro" id="IPR013216">
    <property type="entry name" value="Methyltransf_11"/>
</dbReference>
<dbReference type="UniPathway" id="UPA00078"/>
<dbReference type="InterPro" id="IPR050602">
    <property type="entry name" value="Malonyl-ACP_OMT"/>
</dbReference>
<keyword evidence="6 8" id="KW-0949">S-adenosyl-L-methionine</keyword>
<dbReference type="EMBL" id="NLFK01000003">
    <property type="protein sequence ID" value="OZN25416.1"/>
    <property type="molecule type" value="Genomic_DNA"/>
</dbReference>
<name>A0A263HFS2_9PAST</name>
<feature type="domain" description="Methyltransferase type 11" evidence="9">
    <location>
        <begin position="50"/>
        <end position="142"/>
    </location>
</feature>
<reference evidence="11 13" key="2">
    <citation type="submission" date="2018-06" db="EMBL/GenBank/DDBJ databases">
        <authorList>
            <consortium name="Pathogen Informatics"/>
            <person name="Doyle S."/>
        </authorList>
    </citation>
    <scope>NUCLEOTIDE SEQUENCE [LARGE SCALE GENOMIC DNA]</scope>
    <source>
        <strain evidence="11 13">NCTC10851</strain>
    </source>
</reference>
<protein>
    <recommendedName>
        <fullName evidence="3 8">Malonyl-[acyl-carrier protein] O-methyltransferase</fullName>
        <shortName evidence="8">Malonyl-ACP O-methyltransferase</shortName>
        <ecNumber evidence="3 8">2.1.1.197</ecNumber>
    </recommendedName>
    <alternativeName>
        <fullName evidence="8">Biotin synthesis protein BioC</fullName>
    </alternativeName>
</protein>
<evidence type="ECO:0000259" key="9">
    <source>
        <dbReference type="Pfam" id="PF08241"/>
    </source>
</evidence>
<dbReference type="Proteomes" id="UP000254507">
    <property type="component" value="Unassembled WGS sequence"/>
</dbReference>
<dbReference type="FunCoup" id="A0A263HFS2">
    <property type="interactions" value="56"/>
</dbReference>
<evidence type="ECO:0000313" key="11">
    <source>
        <dbReference type="EMBL" id="SUU35502.1"/>
    </source>
</evidence>
<evidence type="ECO:0000256" key="7">
    <source>
        <dbReference type="ARBA" id="ARBA00022756"/>
    </source>
</evidence>
<evidence type="ECO:0000256" key="2">
    <source>
        <dbReference type="ARBA" id="ARBA00004746"/>
    </source>
</evidence>
<dbReference type="HAMAP" id="MF_00835">
    <property type="entry name" value="BioC"/>
    <property type="match status" value="1"/>
</dbReference>
<evidence type="ECO:0000256" key="8">
    <source>
        <dbReference type="HAMAP-Rule" id="MF_00835"/>
    </source>
</evidence>
<dbReference type="GO" id="GO:0010340">
    <property type="term" value="F:carboxyl-O-methyltransferase activity"/>
    <property type="evidence" value="ECO:0007669"/>
    <property type="project" value="UniProtKB-UniRule"/>
</dbReference>
<dbReference type="InterPro" id="IPR011814">
    <property type="entry name" value="BioC"/>
</dbReference>
<accession>A0A263HFS2</accession>
<dbReference type="GO" id="GO:0102130">
    <property type="term" value="F:malonyl-CoA methyltransferase activity"/>
    <property type="evidence" value="ECO:0007669"/>
    <property type="project" value="UniProtKB-EC"/>
</dbReference>
<dbReference type="Gene3D" id="3.40.50.150">
    <property type="entry name" value="Vaccinia Virus protein VP39"/>
    <property type="match status" value="1"/>
</dbReference>
<gene>
    <name evidence="11" type="primary">bioC_2</name>
    <name evidence="8 10" type="synonym">bioC</name>
    <name evidence="10" type="ORF">CFY87_04645</name>
    <name evidence="11" type="ORF">NCTC10851_00877</name>
</gene>
<dbReference type="CDD" id="cd02440">
    <property type="entry name" value="AdoMet_MTases"/>
    <property type="match status" value="1"/>
</dbReference>
<comment type="similarity">
    <text evidence="8">Belongs to the methyltransferase superfamily.</text>
</comment>
<sequence>MLTPHKARVAQRFSQSLTTYDQQAVAQQHINHQLIQLLLQQERRHFTQLLEIGCGTGQLTALLKQYFSVTQWHLNDLCAVQPRLQTLLEGEKFQFFQGDAESFCFPKGYDLIASASTVQWFSEPQAFVAQCAAKLRSHGLLLLSTFAPQNLQEIRHLTGIGLAYPDMDCWRGWLTSHFEILHLSQREIPLYFVSPMAVLQHLKASGVTAVSQSMWTKSKLQRFLQDYQQYYVAEEQKVRLTYQPVFILARKKEEK</sequence>
<dbReference type="RefSeq" id="WP_094946087.1">
    <property type="nucleotide sequence ID" value="NZ_JBMHIA010000019.1"/>
</dbReference>
<evidence type="ECO:0000256" key="1">
    <source>
        <dbReference type="ARBA" id="ARBA00000852"/>
    </source>
</evidence>
<dbReference type="GO" id="GO:0009102">
    <property type="term" value="P:biotin biosynthetic process"/>
    <property type="evidence" value="ECO:0007669"/>
    <property type="project" value="UniProtKB-UniRule"/>
</dbReference>
<dbReference type="GO" id="GO:0008757">
    <property type="term" value="F:S-adenosylmethionine-dependent methyltransferase activity"/>
    <property type="evidence" value="ECO:0007669"/>
    <property type="project" value="InterPro"/>
</dbReference>
<reference evidence="10 12" key="1">
    <citation type="submission" date="2017-07" db="EMBL/GenBank/DDBJ databases">
        <title>Virulence factors identified in Actinobacillus seminis.</title>
        <authorList>
            <person name="Negrete-Abascal E."/>
            <person name="Vaca-Pacheco S."/>
            <person name="Montes-Garcia F."/>
            <person name="Leyto-Gil A.M."/>
            <person name="Fragoso-Garcia E."/>
            <person name="Carvente-Garcia R."/>
            <person name="Perez-Agueros S."/>
            <person name="Castelan-Sanchez H.G."/>
            <person name="Garcia-Molina A."/>
            <person name="Villamar T.E."/>
            <person name="Vazquez-Cruz C."/>
        </authorList>
    </citation>
    <scope>NUCLEOTIDE SEQUENCE [LARGE SCALE GENOMIC DNA]</scope>
    <source>
        <strain evidence="10 12">ATCC 15768</strain>
    </source>
</reference>
<dbReference type="OrthoDB" id="9760689at2"/>
<dbReference type="PANTHER" id="PTHR13090:SF1">
    <property type="entry name" value="ARGININE-HYDROXYLASE NDUFAF5, MITOCHONDRIAL"/>
    <property type="match status" value="1"/>
</dbReference>
<comment type="function">
    <text evidence="8">Converts the free carboxyl group of a malonyl-thioester to its methyl ester by transfer of a methyl group from S-adenosyl-L-methionine (SAM). It allows to synthesize pimeloyl-ACP via the fatty acid synthetic pathway.</text>
</comment>
<dbReference type="PANTHER" id="PTHR13090">
    <property type="entry name" value="ARGININE-HYDROXYLASE NDUFAF5, MITOCHONDRIAL"/>
    <property type="match status" value="1"/>
</dbReference>
<comment type="pathway">
    <text evidence="2 8">Cofactor biosynthesis; biotin biosynthesis.</text>
</comment>
<dbReference type="InterPro" id="IPR029063">
    <property type="entry name" value="SAM-dependent_MTases_sf"/>
</dbReference>
<comment type="catalytic activity">
    <reaction evidence="1 8">
        <text>malonyl-[ACP] + S-adenosyl-L-methionine = malonyl-[ACP] methyl ester + S-adenosyl-L-homocysteine</text>
        <dbReference type="Rhea" id="RHEA:17105"/>
        <dbReference type="Rhea" id="RHEA-COMP:9623"/>
        <dbReference type="Rhea" id="RHEA-COMP:9954"/>
        <dbReference type="ChEBI" id="CHEBI:57856"/>
        <dbReference type="ChEBI" id="CHEBI:59789"/>
        <dbReference type="ChEBI" id="CHEBI:78449"/>
        <dbReference type="ChEBI" id="CHEBI:78845"/>
        <dbReference type="EC" id="2.1.1.197"/>
    </reaction>
</comment>
<evidence type="ECO:0000256" key="5">
    <source>
        <dbReference type="ARBA" id="ARBA00022679"/>
    </source>
</evidence>
<keyword evidence="5 8" id="KW-0808">Transferase</keyword>
<proteinExistence type="inferred from homology"/>
<dbReference type="NCBIfam" id="TIGR02072">
    <property type="entry name" value="BioC"/>
    <property type="match status" value="1"/>
</dbReference>
<evidence type="ECO:0000256" key="3">
    <source>
        <dbReference type="ARBA" id="ARBA00012327"/>
    </source>
</evidence>
<dbReference type="Proteomes" id="UP000215738">
    <property type="component" value="Unassembled WGS sequence"/>
</dbReference>
<dbReference type="EC" id="2.1.1.197" evidence="3 8"/>
<dbReference type="SUPFAM" id="SSF53335">
    <property type="entry name" value="S-adenosyl-L-methionine-dependent methyltransferases"/>
    <property type="match status" value="1"/>
</dbReference>
<evidence type="ECO:0000313" key="13">
    <source>
        <dbReference type="Proteomes" id="UP000254507"/>
    </source>
</evidence>